<dbReference type="PROSITE" id="PS00061">
    <property type="entry name" value="ADH_SHORT"/>
    <property type="match status" value="1"/>
</dbReference>
<dbReference type="PRINTS" id="PR00081">
    <property type="entry name" value="GDHRDH"/>
</dbReference>
<dbReference type="InterPro" id="IPR020904">
    <property type="entry name" value="Sc_DH/Rdtase_CS"/>
</dbReference>
<dbReference type="InterPro" id="IPR036291">
    <property type="entry name" value="NAD(P)-bd_dom_sf"/>
</dbReference>
<dbReference type="EMBL" id="CT573213">
    <property type="protein sequence ID" value="CAJ61686.1"/>
    <property type="molecule type" value="Genomic_DNA"/>
</dbReference>
<dbReference type="HOGENOM" id="CLU_010194_2_10_11"/>
<dbReference type="STRING" id="326424.FRAAL3042"/>
<keyword evidence="2 3" id="KW-0560">Oxidoreductase</keyword>
<evidence type="ECO:0000313" key="3">
    <source>
        <dbReference type="EMBL" id="CAJ61686.1"/>
    </source>
</evidence>
<organism evidence="3 4">
    <name type="scientific">Frankia alni (strain DSM 45986 / CECT 9034 / ACN14a)</name>
    <dbReference type="NCBI Taxonomy" id="326424"/>
    <lineage>
        <taxon>Bacteria</taxon>
        <taxon>Bacillati</taxon>
        <taxon>Actinomycetota</taxon>
        <taxon>Actinomycetes</taxon>
        <taxon>Frankiales</taxon>
        <taxon>Frankiaceae</taxon>
        <taxon>Frankia</taxon>
    </lineage>
</organism>
<comment type="similarity">
    <text evidence="1">Belongs to the short-chain dehydrogenases/reductases (SDR) family.</text>
</comment>
<protein>
    <submittedName>
        <fullName evidence="3">Short chain dehydrogenase/reductase</fullName>
        <ecNumber evidence="3">1.-.-.-</ecNumber>
    </submittedName>
</protein>
<keyword evidence="4" id="KW-1185">Reference proteome</keyword>
<dbReference type="GO" id="GO:0016491">
    <property type="term" value="F:oxidoreductase activity"/>
    <property type="evidence" value="ECO:0007669"/>
    <property type="project" value="UniProtKB-KW"/>
</dbReference>
<evidence type="ECO:0000256" key="1">
    <source>
        <dbReference type="ARBA" id="ARBA00006484"/>
    </source>
</evidence>
<accession>Q0RLB9</accession>
<dbReference type="Pfam" id="PF00106">
    <property type="entry name" value="adh_short"/>
    <property type="match status" value="2"/>
</dbReference>
<reference evidence="3 4" key="1">
    <citation type="journal article" date="2007" name="Genome Res.">
        <title>Genome characteristics of facultatively symbiotic Frankia sp. strains reflect host range and host plant biogeography.</title>
        <authorList>
            <person name="Normand P."/>
            <person name="Lapierre P."/>
            <person name="Tisa L.S."/>
            <person name="Gogarten J.P."/>
            <person name="Alloisio N."/>
            <person name="Bagnarol E."/>
            <person name="Bassi C.A."/>
            <person name="Berry A.M."/>
            <person name="Bickhart D.M."/>
            <person name="Choisne N."/>
            <person name="Couloux A."/>
            <person name="Cournoyer B."/>
            <person name="Cruveiller S."/>
            <person name="Daubin V."/>
            <person name="Demange N."/>
            <person name="Francino M.P."/>
            <person name="Goltsman E."/>
            <person name="Huang Y."/>
            <person name="Kopp O.R."/>
            <person name="Labarre L."/>
            <person name="Lapidus A."/>
            <person name="Lavire C."/>
            <person name="Marechal J."/>
            <person name="Martinez M."/>
            <person name="Mastronunzio J.E."/>
            <person name="Mullin B.C."/>
            <person name="Niemann J."/>
            <person name="Pujic P."/>
            <person name="Rawnsley T."/>
            <person name="Rouy Z."/>
            <person name="Schenowitz C."/>
            <person name="Sellstedt A."/>
            <person name="Tavares F."/>
            <person name="Tomkins J.P."/>
            <person name="Vallenet D."/>
            <person name="Valverde C."/>
            <person name="Wall L.G."/>
            <person name="Wang Y."/>
            <person name="Medigue C."/>
            <person name="Benson D.R."/>
        </authorList>
    </citation>
    <scope>NUCLEOTIDE SEQUENCE [LARGE SCALE GENOMIC DNA]</scope>
    <source>
        <strain evidence="4">DSM 45986 / CECT 9034 / ACN14a</strain>
    </source>
</reference>
<evidence type="ECO:0000313" key="4">
    <source>
        <dbReference type="Proteomes" id="UP000000657"/>
    </source>
</evidence>
<dbReference type="CDD" id="cd05233">
    <property type="entry name" value="SDR_c"/>
    <property type="match status" value="1"/>
</dbReference>
<dbReference type="Proteomes" id="UP000000657">
    <property type="component" value="Chromosome"/>
</dbReference>
<dbReference type="SUPFAM" id="SSF51735">
    <property type="entry name" value="NAD(P)-binding Rossmann-fold domains"/>
    <property type="match status" value="1"/>
</dbReference>
<dbReference type="eggNOG" id="COG4221">
    <property type="taxonomic scope" value="Bacteria"/>
</dbReference>
<dbReference type="InterPro" id="IPR002347">
    <property type="entry name" value="SDR_fam"/>
</dbReference>
<dbReference type="Gene3D" id="3.40.50.720">
    <property type="entry name" value="NAD(P)-binding Rossmann-like Domain"/>
    <property type="match status" value="1"/>
</dbReference>
<dbReference type="GO" id="GO:0016020">
    <property type="term" value="C:membrane"/>
    <property type="evidence" value="ECO:0007669"/>
    <property type="project" value="TreeGrafter"/>
</dbReference>
<dbReference type="PANTHER" id="PTHR44196:SF1">
    <property type="entry name" value="DEHYDROGENASE_REDUCTASE SDR FAMILY MEMBER 7B"/>
    <property type="match status" value="1"/>
</dbReference>
<gene>
    <name evidence="3" type="ordered locus">FRAAL3042</name>
</gene>
<dbReference type="PANTHER" id="PTHR44196">
    <property type="entry name" value="DEHYDROGENASE/REDUCTASE SDR FAMILY MEMBER 7B"/>
    <property type="match status" value="1"/>
</dbReference>
<sequence length="286" mass="30021">MLMIQSGSGGLMPTAFVTGASRGIGKAIALSLAEAGYDLAVSARTVRPGEIRDNALTVHHSDERPLPGSLAETAAEIEARGREALVVPCDLTDRESVEAAARRILDTWGGVDVIVHNGRYIGPGIMDVFLDTPLDAYEKMFEAHCIAPIILTRALLPAMLARGGGAVVTITSGAAWLVPPAPAGQGGWGLAYAVGKASGNPLVGILHTEYAGRGLRVFNVEPGFVATERNEISVRDYGRELVGAAPPSAIGATVRWLLDSPDADSLLGTTIEAQDLCRARELHPAW</sequence>
<dbReference type="KEGG" id="fal:FRAAL3042"/>
<dbReference type="EC" id="1.-.-.-" evidence="3"/>
<evidence type="ECO:0000256" key="2">
    <source>
        <dbReference type="ARBA" id="ARBA00023002"/>
    </source>
</evidence>
<name>Q0RLB9_FRAAA</name>
<proteinExistence type="inferred from homology"/>
<dbReference type="AlphaFoldDB" id="Q0RLB9"/>